<name>A0A3D9I5R9_9BACL</name>
<dbReference type="InterPro" id="IPR044742">
    <property type="entry name" value="DEAD/DEAH_RhlB"/>
</dbReference>
<evidence type="ECO:0000259" key="7">
    <source>
        <dbReference type="PROSITE" id="PS51192"/>
    </source>
</evidence>
<feature type="compositionally biased region" description="Basic and acidic residues" evidence="6">
    <location>
        <begin position="570"/>
        <end position="600"/>
    </location>
</feature>
<dbReference type="EMBL" id="QRDY01000011">
    <property type="protein sequence ID" value="RED57108.1"/>
    <property type="molecule type" value="Genomic_DNA"/>
</dbReference>
<dbReference type="PROSITE" id="PS51192">
    <property type="entry name" value="HELICASE_ATP_BIND_1"/>
    <property type="match status" value="1"/>
</dbReference>
<dbReference type="GO" id="GO:0016787">
    <property type="term" value="F:hydrolase activity"/>
    <property type="evidence" value="ECO:0007669"/>
    <property type="project" value="UniProtKB-KW"/>
</dbReference>
<dbReference type="InterPro" id="IPR014001">
    <property type="entry name" value="Helicase_ATP-bd"/>
</dbReference>
<feature type="region of interest" description="Disordered" evidence="6">
    <location>
        <begin position="418"/>
        <end position="483"/>
    </location>
</feature>
<dbReference type="Pfam" id="PF00270">
    <property type="entry name" value="DEAD"/>
    <property type="match status" value="1"/>
</dbReference>
<keyword evidence="2" id="KW-0547">Nucleotide-binding</keyword>
<keyword evidence="4 9" id="KW-0347">Helicase</keyword>
<dbReference type="CDD" id="cd00268">
    <property type="entry name" value="DEADc"/>
    <property type="match status" value="1"/>
</dbReference>
<feature type="domain" description="Helicase ATP-binding" evidence="7">
    <location>
        <begin position="33"/>
        <end position="203"/>
    </location>
</feature>
<dbReference type="SMART" id="SM00490">
    <property type="entry name" value="HELICc"/>
    <property type="match status" value="1"/>
</dbReference>
<reference evidence="9 10" key="1">
    <citation type="submission" date="2018-07" db="EMBL/GenBank/DDBJ databases">
        <title>Genomic Encyclopedia of Type Strains, Phase III (KMG-III): the genomes of soil and plant-associated and newly described type strains.</title>
        <authorList>
            <person name="Whitman W."/>
        </authorList>
    </citation>
    <scope>NUCLEOTIDE SEQUENCE [LARGE SCALE GENOMIC DNA]</scope>
    <source>
        <strain evidence="9 10">CECT 8236</strain>
    </source>
</reference>
<feature type="compositionally biased region" description="Basic and acidic residues" evidence="6">
    <location>
        <begin position="534"/>
        <end position="546"/>
    </location>
</feature>
<evidence type="ECO:0000256" key="2">
    <source>
        <dbReference type="ARBA" id="ARBA00022741"/>
    </source>
</evidence>
<dbReference type="InterPro" id="IPR001650">
    <property type="entry name" value="Helicase_C-like"/>
</dbReference>
<dbReference type="PANTHER" id="PTHR47963:SF8">
    <property type="entry name" value="ATP-DEPENDENT RNA HELICASE DEAD"/>
    <property type="match status" value="1"/>
</dbReference>
<sequence>MMGFIELGLNELLAEKLAAAGISEPSDVQSQALPPLLSGKDGVLVSPTGTGKTLAYLLPLLQKIDGTRKETQALVLAPTQELAMQIMREAEVYGQPLGIKATALIGGASLARQLERMKGKPALIVGTPGRVREVSNTRKLSLHAVSFVVIDETDRVFSLGGKSDVEYLMRQCSRDRQTVFVSATRSEAMRDAEKRWQKDPWVSDVTESQNENGLSSTLQHWYFLSDRREKIDMIRRIVRHMKPSSALLFVNDTEKIGELLAKLRYEGVSADALYGDTRGQERGEVMQRFRQGRTKLLIATDVAARGLDLPGMPLVIQFEPALDADHYVHRSGRTARMGRDGTSITLISHEERFIIDKLEKQLKIQVQPKMLYEGKVVSVEEGMERKNPTLPDRKPGTGETKDGKLVWKSKAEYLKTLETKSEGEKQTVDPKRPIADKRPGGETARRPVANKRPTTDETPRLGVVSRDNQPVQTAFPARSKPAHIVGKADRVEIASATIPASTTNGNSDLTDRRQAQPSDTRPAKPSDLRAANPSDKRQAKPSDKPTGKQAGKQPGKEAAKPPVKTAKAKAKSERARDSKNKGAPKWLKEKRESGAGDKKE</sequence>
<proteinExistence type="predicted"/>
<dbReference type="CDD" id="cd18787">
    <property type="entry name" value="SF2_C_DEAD"/>
    <property type="match status" value="1"/>
</dbReference>
<keyword evidence="10" id="KW-1185">Reference proteome</keyword>
<dbReference type="OrthoDB" id="9805696at2"/>
<evidence type="ECO:0000256" key="6">
    <source>
        <dbReference type="SAM" id="MobiDB-lite"/>
    </source>
</evidence>
<dbReference type="GO" id="GO:0003724">
    <property type="term" value="F:RNA helicase activity"/>
    <property type="evidence" value="ECO:0007669"/>
    <property type="project" value="UniProtKB-EC"/>
</dbReference>
<dbReference type="InterPro" id="IPR027417">
    <property type="entry name" value="P-loop_NTPase"/>
</dbReference>
<dbReference type="GO" id="GO:0003723">
    <property type="term" value="F:RNA binding"/>
    <property type="evidence" value="ECO:0007669"/>
    <property type="project" value="TreeGrafter"/>
</dbReference>
<dbReference type="SMART" id="SM00487">
    <property type="entry name" value="DEXDc"/>
    <property type="match status" value="1"/>
</dbReference>
<dbReference type="Proteomes" id="UP000256869">
    <property type="component" value="Unassembled WGS sequence"/>
</dbReference>
<dbReference type="SUPFAM" id="SSF52540">
    <property type="entry name" value="P-loop containing nucleoside triphosphate hydrolases"/>
    <property type="match status" value="1"/>
</dbReference>
<evidence type="ECO:0000256" key="4">
    <source>
        <dbReference type="ARBA" id="ARBA00022806"/>
    </source>
</evidence>
<evidence type="ECO:0000256" key="5">
    <source>
        <dbReference type="ARBA" id="ARBA00022840"/>
    </source>
</evidence>
<feature type="region of interest" description="Disordered" evidence="6">
    <location>
        <begin position="384"/>
        <end position="404"/>
    </location>
</feature>
<feature type="compositionally biased region" description="Basic and acidic residues" evidence="6">
    <location>
        <begin position="418"/>
        <end position="445"/>
    </location>
</feature>
<organism evidence="9 10">
    <name type="scientific">Cohnella lupini</name>
    <dbReference type="NCBI Taxonomy" id="1294267"/>
    <lineage>
        <taxon>Bacteria</taxon>
        <taxon>Bacillati</taxon>
        <taxon>Bacillota</taxon>
        <taxon>Bacilli</taxon>
        <taxon>Bacillales</taxon>
        <taxon>Paenibacillaceae</taxon>
        <taxon>Cohnella</taxon>
    </lineage>
</organism>
<feature type="compositionally biased region" description="Polar residues" evidence="6">
    <location>
        <begin position="498"/>
        <end position="508"/>
    </location>
</feature>
<dbReference type="Gene3D" id="3.40.50.300">
    <property type="entry name" value="P-loop containing nucleotide triphosphate hydrolases"/>
    <property type="match status" value="2"/>
</dbReference>
<comment type="caution">
    <text evidence="9">The sequence shown here is derived from an EMBL/GenBank/DDBJ whole genome shotgun (WGS) entry which is preliminary data.</text>
</comment>
<feature type="domain" description="Helicase C-terminal" evidence="8">
    <location>
        <begin position="233"/>
        <end position="377"/>
    </location>
</feature>
<dbReference type="Pfam" id="PF00271">
    <property type="entry name" value="Helicase_C"/>
    <property type="match status" value="1"/>
</dbReference>
<evidence type="ECO:0000259" key="8">
    <source>
        <dbReference type="PROSITE" id="PS51194"/>
    </source>
</evidence>
<keyword evidence="5" id="KW-0067">ATP-binding</keyword>
<dbReference type="GO" id="GO:0005524">
    <property type="term" value="F:ATP binding"/>
    <property type="evidence" value="ECO:0007669"/>
    <property type="project" value="UniProtKB-KW"/>
</dbReference>
<dbReference type="PROSITE" id="PS51194">
    <property type="entry name" value="HELICASE_CTER"/>
    <property type="match status" value="1"/>
</dbReference>
<dbReference type="PANTHER" id="PTHR47963">
    <property type="entry name" value="DEAD-BOX ATP-DEPENDENT RNA HELICASE 47, MITOCHONDRIAL"/>
    <property type="match status" value="1"/>
</dbReference>
<dbReference type="InterPro" id="IPR050547">
    <property type="entry name" value="DEAD_box_RNA_helicases"/>
</dbReference>
<dbReference type="EC" id="3.6.4.13" evidence="1"/>
<feature type="region of interest" description="Disordered" evidence="6">
    <location>
        <begin position="496"/>
        <end position="600"/>
    </location>
</feature>
<evidence type="ECO:0000256" key="1">
    <source>
        <dbReference type="ARBA" id="ARBA00012552"/>
    </source>
</evidence>
<evidence type="ECO:0000256" key="3">
    <source>
        <dbReference type="ARBA" id="ARBA00022801"/>
    </source>
</evidence>
<dbReference type="RefSeq" id="WP_115994012.1">
    <property type="nucleotide sequence ID" value="NZ_QRDY01000011.1"/>
</dbReference>
<keyword evidence="3" id="KW-0378">Hydrolase</keyword>
<dbReference type="AlphaFoldDB" id="A0A3D9I5R9"/>
<accession>A0A3D9I5R9</accession>
<gene>
    <name evidence="9" type="ORF">DFP95_11119</name>
</gene>
<protein>
    <recommendedName>
        <fullName evidence="1">RNA helicase</fullName>
        <ecNumber evidence="1">3.6.4.13</ecNumber>
    </recommendedName>
</protein>
<evidence type="ECO:0000313" key="9">
    <source>
        <dbReference type="EMBL" id="RED57108.1"/>
    </source>
</evidence>
<evidence type="ECO:0000313" key="10">
    <source>
        <dbReference type="Proteomes" id="UP000256869"/>
    </source>
</evidence>
<dbReference type="InterPro" id="IPR011545">
    <property type="entry name" value="DEAD/DEAH_box_helicase_dom"/>
</dbReference>